<dbReference type="PROSITE" id="PS51462">
    <property type="entry name" value="NUDIX"/>
    <property type="match status" value="1"/>
</dbReference>
<dbReference type="InterPro" id="IPR044099">
    <property type="entry name" value="Dcp2_NUDIX"/>
</dbReference>
<name>A0ABN9RXD2_9DINO</name>
<protein>
    <recommendedName>
        <fullName evidence="9">Nudix hydrolase domain-containing protein</fullName>
    </recommendedName>
</protein>
<dbReference type="SMART" id="SM01125">
    <property type="entry name" value="DCP2"/>
    <property type="match status" value="1"/>
</dbReference>
<dbReference type="Gene3D" id="3.90.79.10">
    <property type="entry name" value="Nucleoside Triphosphate Pyrophosphohydrolase"/>
    <property type="match status" value="1"/>
</dbReference>
<reference evidence="10" key="1">
    <citation type="submission" date="2023-10" db="EMBL/GenBank/DDBJ databases">
        <authorList>
            <person name="Chen Y."/>
            <person name="Shah S."/>
            <person name="Dougan E. K."/>
            <person name="Thang M."/>
            <person name="Chan C."/>
        </authorList>
    </citation>
    <scope>NUCLEOTIDE SEQUENCE [LARGE SCALE GENOMIC DNA]</scope>
</reference>
<dbReference type="InterPro" id="IPR000086">
    <property type="entry name" value="NUDIX_hydrolase_dom"/>
</dbReference>
<evidence type="ECO:0000256" key="6">
    <source>
        <dbReference type="ARBA" id="ARBA00022801"/>
    </source>
</evidence>
<comment type="similarity">
    <text evidence="3">Belongs to the Nudix hydrolase family. DCP2 subfamily.</text>
</comment>
<evidence type="ECO:0000256" key="4">
    <source>
        <dbReference type="ARBA" id="ARBA00022490"/>
    </source>
</evidence>
<evidence type="ECO:0000313" key="10">
    <source>
        <dbReference type="EMBL" id="CAK0823216.1"/>
    </source>
</evidence>
<keyword evidence="8" id="KW-0464">Manganese</keyword>
<evidence type="ECO:0000256" key="1">
    <source>
        <dbReference type="ARBA" id="ARBA00001936"/>
    </source>
</evidence>
<dbReference type="SUPFAM" id="SSF55811">
    <property type="entry name" value="Nudix"/>
    <property type="match status" value="1"/>
</dbReference>
<keyword evidence="6" id="KW-0378">Hydrolase</keyword>
<sequence>FILVRFWPGPGFVLPVAPAVCLLPPQARGARRRRHLWMAPEAEVCYNARAEPYEKCPPLAEWLQNYPKLGEALQTCSLRFVVNLPEESLVSAPRLCFELQEAYWFYLDYIYDNAKRELPKLNQMNFFHLILEANDVLRSIYSNPKARTQLFNQWREYCKKLPLKGAVLFNQDLTKCLMVQPWKGDKWGFPRGKINEDEAEIDCAIREVWEETGIDISGKLDATHFVKSHDRSSGTTAGVKLFMVQNISETVQAVPNTRKEISKIGWIDVRKLPNWDGPGGSSLKFVYVEPFVQDIKKWVQELRPPTPPSSVLASSFLIPPLP</sequence>
<dbReference type="Pfam" id="PF00293">
    <property type="entry name" value="NUDIX"/>
    <property type="match status" value="1"/>
</dbReference>
<evidence type="ECO:0000256" key="7">
    <source>
        <dbReference type="ARBA" id="ARBA00022884"/>
    </source>
</evidence>
<dbReference type="EMBL" id="CAUYUJ010008222">
    <property type="protein sequence ID" value="CAK0823216.1"/>
    <property type="molecule type" value="Genomic_DNA"/>
</dbReference>
<feature type="non-terminal residue" evidence="10">
    <location>
        <position position="1"/>
    </location>
</feature>
<dbReference type="SUPFAM" id="SSF140586">
    <property type="entry name" value="Dcp2 domain-like"/>
    <property type="match status" value="1"/>
</dbReference>
<keyword evidence="4" id="KW-0963">Cytoplasm</keyword>
<dbReference type="InterPro" id="IPR007722">
    <property type="entry name" value="DCP2_BoxA"/>
</dbReference>
<dbReference type="Gene3D" id="1.10.10.1050">
    <property type="entry name" value="Dcp2, box A domain"/>
    <property type="match status" value="1"/>
</dbReference>
<evidence type="ECO:0000313" key="11">
    <source>
        <dbReference type="Proteomes" id="UP001189429"/>
    </source>
</evidence>
<evidence type="ECO:0000256" key="5">
    <source>
        <dbReference type="ARBA" id="ARBA00022723"/>
    </source>
</evidence>
<dbReference type="InterPro" id="IPR036189">
    <property type="entry name" value="DCP2_BoxA_sf"/>
</dbReference>
<dbReference type="Pfam" id="PF05026">
    <property type="entry name" value="DCP2"/>
    <property type="match status" value="1"/>
</dbReference>
<dbReference type="CDD" id="cd03672">
    <property type="entry name" value="NUDIX_Dcp2p_Nudt20"/>
    <property type="match status" value="1"/>
</dbReference>
<dbReference type="Proteomes" id="UP001189429">
    <property type="component" value="Unassembled WGS sequence"/>
</dbReference>
<feature type="domain" description="Nudix hydrolase" evidence="9">
    <location>
        <begin position="159"/>
        <end position="293"/>
    </location>
</feature>
<dbReference type="PANTHER" id="PTHR23114">
    <property type="entry name" value="M7GPPPN-MRNA HYDROLASE"/>
    <property type="match status" value="1"/>
</dbReference>
<dbReference type="PANTHER" id="PTHR23114:SF17">
    <property type="entry name" value="M7GPPPN-MRNA HYDROLASE"/>
    <property type="match status" value="1"/>
</dbReference>
<dbReference type="InterPro" id="IPR020084">
    <property type="entry name" value="NUDIX_hydrolase_CS"/>
</dbReference>
<evidence type="ECO:0000256" key="8">
    <source>
        <dbReference type="ARBA" id="ARBA00023211"/>
    </source>
</evidence>
<keyword evidence="5" id="KW-0479">Metal-binding</keyword>
<comment type="subcellular location">
    <subcellularLocation>
        <location evidence="2">Cytoplasm</location>
    </subcellularLocation>
</comment>
<feature type="non-terminal residue" evidence="10">
    <location>
        <position position="322"/>
    </location>
</feature>
<keyword evidence="7" id="KW-0694">RNA-binding</keyword>
<keyword evidence="11" id="KW-1185">Reference proteome</keyword>
<comment type="caution">
    <text evidence="10">The sequence shown here is derived from an EMBL/GenBank/DDBJ whole genome shotgun (WGS) entry which is preliminary data.</text>
</comment>
<evidence type="ECO:0000256" key="3">
    <source>
        <dbReference type="ARBA" id="ARBA00005279"/>
    </source>
</evidence>
<proteinExistence type="inferred from homology"/>
<organism evidence="10 11">
    <name type="scientific">Prorocentrum cordatum</name>
    <dbReference type="NCBI Taxonomy" id="2364126"/>
    <lineage>
        <taxon>Eukaryota</taxon>
        <taxon>Sar</taxon>
        <taxon>Alveolata</taxon>
        <taxon>Dinophyceae</taxon>
        <taxon>Prorocentrales</taxon>
        <taxon>Prorocentraceae</taxon>
        <taxon>Prorocentrum</taxon>
    </lineage>
</organism>
<dbReference type="PROSITE" id="PS00893">
    <property type="entry name" value="NUDIX_BOX"/>
    <property type="match status" value="1"/>
</dbReference>
<dbReference type="InterPro" id="IPR015797">
    <property type="entry name" value="NUDIX_hydrolase-like_dom_sf"/>
</dbReference>
<evidence type="ECO:0000259" key="9">
    <source>
        <dbReference type="PROSITE" id="PS51462"/>
    </source>
</evidence>
<gene>
    <name evidence="10" type="ORF">PCOR1329_LOCUS24031</name>
</gene>
<evidence type="ECO:0000256" key="2">
    <source>
        <dbReference type="ARBA" id="ARBA00004496"/>
    </source>
</evidence>
<comment type="cofactor">
    <cofactor evidence="1">
        <name>Mn(2+)</name>
        <dbReference type="ChEBI" id="CHEBI:29035"/>
    </cofactor>
</comment>
<accession>A0ABN9RXD2</accession>